<dbReference type="Pfam" id="PF04055">
    <property type="entry name" value="Radical_SAM"/>
    <property type="match status" value="1"/>
</dbReference>
<dbReference type="SFLD" id="SFLDS00029">
    <property type="entry name" value="Radical_SAM"/>
    <property type="match status" value="1"/>
</dbReference>
<sequence length="353" mass="39856">MSESRLQKIEEILADMKAPPYRLKQAKHAIYESSAEKYSEISTLPRELIGELASQLGDEILSLKNIHEVEGRQAQKILFETFDKHRIETVRMLFKPNEERDDFHSSLCISSQSGCALGCKFCATGSIGFKKNLTADEISDQVLYFKKKNLTVNSVAFMGMGEPFANPNLWDALQILTEKDLIGLSRHKISISTVGIIPGIERLIEEFPQINLAFSLHTPFSNQREELMPITKAYPINDVLESVKKYVLATNNKVFIAYALMEGLNDSLDHAKALVNLIKKQGSKTYLYHINLIRYNPGPGDSEFKRPSVGRVNKFMETLTKEGLHVTLKQNFGLDIYAACGQLYGKYETEGEH</sequence>
<dbReference type="Gene3D" id="3.20.20.70">
    <property type="entry name" value="Aldolase class I"/>
    <property type="match status" value="1"/>
</dbReference>
<dbReference type="PANTHER" id="PTHR30544">
    <property type="entry name" value="23S RRNA METHYLTRANSFERASE"/>
    <property type="match status" value="1"/>
</dbReference>
<evidence type="ECO:0000256" key="2">
    <source>
        <dbReference type="ARBA" id="ARBA00004496"/>
    </source>
</evidence>
<accession>A0A1F4V1R9</accession>
<dbReference type="AlphaFoldDB" id="A0A1F4V1R9"/>
<dbReference type="Proteomes" id="UP000178771">
    <property type="component" value="Unassembled WGS sequence"/>
</dbReference>
<reference evidence="12 13" key="1">
    <citation type="journal article" date="2016" name="Nat. Commun.">
        <title>Thousands of microbial genomes shed light on interconnected biogeochemical processes in an aquifer system.</title>
        <authorList>
            <person name="Anantharaman K."/>
            <person name="Brown C.T."/>
            <person name="Hug L.A."/>
            <person name="Sharon I."/>
            <person name="Castelle C.J."/>
            <person name="Probst A.J."/>
            <person name="Thomas B.C."/>
            <person name="Singh A."/>
            <person name="Wilkins M.J."/>
            <person name="Karaoz U."/>
            <person name="Brodie E.L."/>
            <person name="Williams K.H."/>
            <person name="Hubbard S.S."/>
            <person name="Banfield J.F."/>
        </authorList>
    </citation>
    <scope>NUCLEOTIDE SEQUENCE [LARGE SCALE GENOMIC DNA]</scope>
</reference>
<proteinExistence type="predicted"/>
<dbReference type="CDD" id="cd01335">
    <property type="entry name" value="Radical_SAM"/>
    <property type="match status" value="1"/>
</dbReference>
<evidence type="ECO:0000256" key="6">
    <source>
        <dbReference type="ARBA" id="ARBA00022679"/>
    </source>
</evidence>
<keyword evidence="6" id="KW-0808">Transferase</keyword>
<name>A0A1F4V1R9_UNCKA</name>
<gene>
    <name evidence="12" type="ORF">A2982_03010</name>
</gene>
<dbReference type="InterPro" id="IPR058240">
    <property type="entry name" value="rSAM_sf"/>
</dbReference>
<feature type="domain" description="Radical SAM core" evidence="11">
    <location>
        <begin position="101"/>
        <end position="335"/>
    </location>
</feature>
<dbReference type="STRING" id="1802624.A2982_03010"/>
<dbReference type="GO" id="GO:0070475">
    <property type="term" value="P:rRNA base methylation"/>
    <property type="evidence" value="ECO:0007669"/>
    <property type="project" value="TreeGrafter"/>
</dbReference>
<evidence type="ECO:0000313" key="12">
    <source>
        <dbReference type="EMBL" id="OGC51131.1"/>
    </source>
</evidence>
<keyword evidence="5" id="KW-0489">Methyltransferase</keyword>
<dbReference type="GO" id="GO:0046872">
    <property type="term" value="F:metal ion binding"/>
    <property type="evidence" value="ECO:0007669"/>
    <property type="project" value="UniProtKB-KW"/>
</dbReference>
<comment type="subcellular location">
    <subcellularLocation>
        <location evidence="2">Cytoplasm</location>
    </subcellularLocation>
</comment>
<keyword evidence="10" id="KW-0411">Iron-sulfur</keyword>
<dbReference type="GO" id="GO:0030488">
    <property type="term" value="P:tRNA methylation"/>
    <property type="evidence" value="ECO:0007669"/>
    <property type="project" value="TreeGrafter"/>
</dbReference>
<keyword evidence="3" id="KW-0004">4Fe-4S</keyword>
<protein>
    <recommendedName>
        <fullName evidence="11">Radical SAM core domain-containing protein</fullName>
    </recommendedName>
</protein>
<dbReference type="InterPro" id="IPR004383">
    <property type="entry name" value="rRNA_lsu_MTrfase_RlmN/Cfr"/>
</dbReference>
<keyword evidence="4" id="KW-0963">Cytoplasm</keyword>
<evidence type="ECO:0000313" key="13">
    <source>
        <dbReference type="Proteomes" id="UP000178771"/>
    </source>
</evidence>
<evidence type="ECO:0000256" key="1">
    <source>
        <dbReference type="ARBA" id="ARBA00001966"/>
    </source>
</evidence>
<dbReference type="PANTHER" id="PTHR30544:SF5">
    <property type="entry name" value="RADICAL SAM CORE DOMAIN-CONTAINING PROTEIN"/>
    <property type="match status" value="1"/>
</dbReference>
<dbReference type="Gene3D" id="1.10.150.530">
    <property type="match status" value="1"/>
</dbReference>
<dbReference type="InterPro" id="IPR013785">
    <property type="entry name" value="Aldolase_TIM"/>
</dbReference>
<evidence type="ECO:0000256" key="9">
    <source>
        <dbReference type="ARBA" id="ARBA00023004"/>
    </source>
</evidence>
<evidence type="ECO:0000256" key="7">
    <source>
        <dbReference type="ARBA" id="ARBA00022691"/>
    </source>
</evidence>
<evidence type="ECO:0000256" key="10">
    <source>
        <dbReference type="ARBA" id="ARBA00023014"/>
    </source>
</evidence>
<dbReference type="GO" id="GO:0051539">
    <property type="term" value="F:4 iron, 4 sulfur cluster binding"/>
    <property type="evidence" value="ECO:0007669"/>
    <property type="project" value="UniProtKB-KW"/>
</dbReference>
<dbReference type="SFLD" id="SFLDG01062">
    <property type="entry name" value="methyltransferase_(Class_A)"/>
    <property type="match status" value="1"/>
</dbReference>
<dbReference type="GO" id="GO:0008173">
    <property type="term" value="F:RNA methyltransferase activity"/>
    <property type="evidence" value="ECO:0007669"/>
    <property type="project" value="InterPro"/>
</dbReference>
<keyword evidence="8" id="KW-0479">Metal-binding</keyword>
<dbReference type="SFLD" id="SFLDF00275">
    <property type="entry name" value="adenosine_C2_methyltransferase"/>
    <property type="match status" value="1"/>
</dbReference>
<evidence type="ECO:0000259" key="11">
    <source>
        <dbReference type="PROSITE" id="PS51918"/>
    </source>
</evidence>
<comment type="caution">
    <text evidence="12">The sequence shown here is derived from an EMBL/GenBank/DDBJ whole genome shotgun (WGS) entry which is preliminary data.</text>
</comment>
<dbReference type="InterPro" id="IPR007197">
    <property type="entry name" value="rSAM"/>
</dbReference>
<evidence type="ECO:0000256" key="8">
    <source>
        <dbReference type="ARBA" id="ARBA00022723"/>
    </source>
</evidence>
<evidence type="ECO:0000256" key="5">
    <source>
        <dbReference type="ARBA" id="ARBA00022603"/>
    </source>
</evidence>
<keyword evidence="9" id="KW-0408">Iron</keyword>
<dbReference type="PIRSF" id="PIRSF006004">
    <property type="entry name" value="CHP00048"/>
    <property type="match status" value="1"/>
</dbReference>
<dbReference type="SUPFAM" id="SSF102114">
    <property type="entry name" value="Radical SAM enzymes"/>
    <property type="match status" value="1"/>
</dbReference>
<dbReference type="PROSITE" id="PS51918">
    <property type="entry name" value="RADICAL_SAM"/>
    <property type="match status" value="1"/>
</dbReference>
<dbReference type="EMBL" id="MEVH01000030">
    <property type="protein sequence ID" value="OGC51131.1"/>
    <property type="molecule type" value="Genomic_DNA"/>
</dbReference>
<evidence type="ECO:0000256" key="4">
    <source>
        <dbReference type="ARBA" id="ARBA00022490"/>
    </source>
</evidence>
<keyword evidence="7" id="KW-0949">S-adenosyl-L-methionine</keyword>
<organism evidence="12 13">
    <name type="scientific">candidate division WWE3 bacterium RIFCSPLOWO2_01_FULL_39_13</name>
    <dbReference type="NCBI Taxonomy" id="1802624"/>
    <lineage>
        <taxon>Bacteria</taxon>
        <taxon>Katanobacteria</taxon>
    </lineage>
</organism>
<comment type="cofactor">
    <cofactor evidence="1">
        <name>[4Fe-4S] cluster</name>
        <dbReference type="ChEBI" id="CHEBI:49883"/>
    </cofactor>
</comment>
<evidence type="ECO:0000256" key="3">
    <source>
        <dbReference type="ARBA" id="ARBA00022485"/>
    </source>
</evidence>
<dbReference type="InterPro" id="IPR040072">
    <property type="entry name" value="Methyltransferase_A"/>
</dbReference>
<dbReference type="GO" id="GO:0005737">
    <property type="term" value="C:cytoplasm"/>
    <property type="evidence" value="ECO:0007669"/>
    <property type="project" value="UniProtKB-SubCell"/>
</dbReference>